<comment type="subcellular location">
    <subcellularLocation>
        <location evidence="2">Membrane</location>
        <topology evidence="2">Multi-pass membrane protein</topology>
    </subcellularLocation>
</comment>
<evidence type="ECO:0000313" key="16">
    <source>
        <dbReference type="Proteomes" id="UP001413721"/>
    </source>
</evidence>
<dbReference type="PANTHER" id="PTHR47354:SF8">
    <property type="entry name" value="1,2-PHENYLACETYL-COA EPOXIDASE, SUBUNIT E"/>
    <property type="match status" value="1"/>
</dbReference>
<evidence type="ECO:0000256" key="5">
    <source>
        <dbReference type="ARBA" id="ARBA00022714"/>
    </source>
</evidence>
<dbReference type="Gene3D" id="3.40.50.80">
    <property type="entry name" value="Nucleotide-binding domain of ferredoxin-NADP reductase (FNR) module"/>
    <property type="match status" value="1"/>
</dbReference>
<keyword evidence="7" id="KW-0274">FAD</keyword>
<dbReference type="InterPro" id="IPR013130">
    <property type="entry name" value="Fe3_Rdtase_TM_dom"/>
</dbReference>
<keyword evidence="9" id="KW-0560">Oxidoreductase</keyword>
<keyword evidence="10" id="KW-0408">Iron</keyword>
<evidence type="ECO:0000256" key="2">
    <source>
        <dbReference type="ARBA" id="ARBA00004141"/>
    </source>
</evidence>
<feature type="transmembrane region" description="Helical" evidence="13">
    <location>
        <begin position="40"/>
        <end position="57"/>
    </location>
</feature>
<evidence type="ECO:0000313" key="15">
    <source>
        <dbReference type="EMBL" id="MEN2987855.1"/>
    </source>
</evidence>
<evidence type="ECO:0000256" key="9">
    <source>
        <dbReference type="ARBA" id="ARBA00023002"/>
    </source>
</evidence>
<feature type="transmembrane region" description="Helical" evidence="13">
    <location>
        <begin position="77"/>
        <end position="95"/>
    </location>
</feature>
<protein>
    <submittedName>
        <fullName evidence="15">Ferric reductase-like transmembrane domain-containing protein</fullName>
    </submittedName>
</protein>
<keyword evidence="16" id="KW-1185">Reference proteome</keyword>
<evidence type="ECO:0000256" key="3">
    <source>
        <dbReference type="ARBA" id="ARBA00022630"/>
    </source>
</evidence>
<comment type="cofactor">
    <cofactor evidence="1">
        <name>FAD</name>
        <dbReference type="ChEBI" id="CHEBI:57692"/>
    </cofactor>
</comment>
<proteinExistence type="predicted"/>
<keyword evidence="11" id="KW-0411">Iron-sulfur</keyword>
<evidence type="ECO:0000256" key="1">
    <source>
        <dbReference type="ARBA" id="ARBA00001974"/>
    </source>
</evidence>
<evidence type="ECO:0000256" key="13">
    <source>
        <dbReference type="SAM" id="Phobius"/>
    </source>
</evidence>
<keyword evidence="6" id="KW-0479">Metal-binding</keyword>
<dbReference type="Gene3D" id="2.40.30.10">
    <property type="entry name" value="Translation factors"/>
    <property type="match status" value="1"/>
</dbReference>
<dbReference type="InterPro" id="IPR050415">
    <property type="entry name" value="MRET"/>
</dbReference>
<dbReference type="InterPro" id="IPR039261">
    <property type="entry name" value="FNR_nucleotide-bd"/>
</dbReference>
<dbReference type="PANTHER" id="PTHR47354">
    <property type="entry name" value="NADH OXIDOREDUCTASE HCR"/>
    <property type="match status" value="1"/>
</dbReference>
<evidence type="ECO:0000256" key="4">
    <source>
        <dbReference type="ARBA" id="ARBA00022692"/>
    </source>
</evidence>
<comment type="caution">
    <text evidence="15">The sequence shown here is derived from an EMBL/GenBank/DDBJ whole genome shotgun (WGS) entry which is preliminary data.</text>
</comment>
<dbReference type="RefSeq" id="WP_345936951.1">
    <property type="nucleotide sequence ID" value="NZ_JBBKTW010000002.1"/>
</dbReference>
<keyword evidence="12 13" id="KW-0472">Membrane</keyword>
<evidence type="ECO:0000256" key="6">
    <source>
        <dbReference type="ARBA" id="ARBA00022723"/>
    </source>
</evidence>
<sequence length="455" mass="50156">MRAIRYALWGALITLTMLWLPAQPQIFQPAGFFARRASLVQYTGVMAMAAMSLAMLLASRPRWPEGRLGGLDKMYRLHKWLGIAALVAAIIHWLWSKGPKWAVGWGLIGRPARGERPPLENPVEQVFMSLRGTAEGIGEWAFYAAVLLIALALIKAVPYRLFYKTHRLLAVVYLLLVFHAVVLMAFDDWMSPVGLVMACLLAGGSSAAVIVLLRRVGAGRRVQGRIAALQYYPGVTALDIEIAVPQGWPGHRPGQFAFATSDPSEGPHPYTIASAWHDQEQPDQSRHIRFIAKALGDHTSRLRDKLRVGQAVTIEGPYGCFDLAGGHPRQIWIGGGIGITPFIAGMKAIALQRAAAPDRPRPVIDLFHPTADHDAEAIGKLTADAEAAGIRLHVLIDSRDGRLTGERIRAAVPDWRAAEIWFCGPAGFGEALRRDFKAQGFPVTRRFHQELFEMR</sequence>
<dbReference type="Pfam" id="PF01794">
    <property type="entry name" value="Ferric_reduct"/>
    <property type="match status" value="1"/>
</dbReference>
<dbReference type="InterPro" id="IPR017938">
    <property type="entry name" value="Riboflavin_synthase-like_b-brl"/>
</dbReference>
<dbReference type="SUPFAM" id="SSF52343">
    <property type="entry name" value="Ferredoxin reductase-like, C-terminal NADP-linked domain"/>
    <property type="match status" value="1"/>
</dbReference>
<dbReference type="PROSITE" id="PS51384">
    <property type="entry name" value="FAD_FR"/>
    <property type="match status" value="1"/>
</dbReference>
<evidence type="ECO:0000256" key="7">
    <source>
        <dbReference type="ARBA" id="ARBA00022827"/>
    </source>
</evidence>
<evidence type="ECO:0000259" key="14">
    <source>
        <dbReference type="PROSITE" id="PS51384"/>
    </source>
</evidence>
<feature type="transmembrane region" description="Helical" evidence="13">
    <location>
        <begin position="192"/>
        <end position="213"/>
    </location>
</feature>
<gene>
    <name evidence="15" type="ORF">WG926_06040</name>
</gene>
<keyword evidence="5" id="KW-0001">2Fe-2S</keyword>
<keyword evidence="4 13" id="KW-0812">Transmembrane</keyword>
<name>A0ABU9YGE5_9PROT</name>
<keyword evidence="3" id="KW-0285">Flavoprotein</keyword>
<evidence type="ECO:0000256" key="11">
    <source>
        <dbReference type="ARBA" id="ARBA00023014"/>
    </source>
</evidence>
<feature type="transmembrane region" description="Helical" evidence="13">
    <location>
        <begin position="140"/>
        <end position="161"/>
    </location>
</feature>
<keyword evidence="8 13" id="KW-1133">Transmembrane helix</keyword>
<evidence type="ECO:0000256" key="12">
    <source>
        <dbReference type="ARBA" id="ARBA00023136"/>
    </source>
</evidence>
<dbReference type="Proteomes" id="UP001413721">
    <property type="component" value="Unassembled WGS sequence"/>
</dbReference>
<accession>A0ABU9YGE5</accession>
<reference evidence="15 16" key="1">
    <citation type="submission" date="2024-03" db="EMBL/GenBank/DDBJ databases">
        <title>High-quality draft genome sequencing of Tistrella sp. BH-R2-4.</title>
        <authorList>
            <person name="Dong C."/>
        </authorList>
    </citation>
    <scope>NUCLEOTIDE SEQUENCE [LARGE SCALE GENOMIC DNA]</scope>
    <source>
        <strain evidence="15 16">BH-R2-4</strain>
    </source>
</reference>
<dbReference type="EMBL" id="JBBKTW010000002">
    <property type="protein sequence ID" value="MEN2987855.1"/>
    <property type="molecule type" value="Genomic_DNA"/>
</dbReference>
<evidence type="ECO:0000256" key="10">
    <source>
        <dbReference type="ARBA" id="ARBA00023004"/>
    </source>
</evidence>
<feature type="domain" description="FAD-binding FR-type" evidence="14">
    <location>
        <begin position="219"/>
        <end position="324"/>
    </location>
</feature>
<organism evidence="15 16">
    <name type="scientific">Tistrella arctica</name>
    <dbReference type="NCBI Taxonomy" id="3133430"/>
    <lineage>
        <taxon>Bacteria</taxon>
        <taxon>Pseudomonadati</taxon>
        <taxon>Pseudomonadota</taxon>
        <taxon>Alphaproteobacteria</taxon>
        <taxon>Geminicoccales</taxon>
        <taxon>Geminicoccaceae</taxon>
        <taxon>Tistrella</taxon>
    </lineage>
</organism>
<dbReference type="CDD" id="cd06198">
    <property type="entry name" value="FNR_like_3"/>
    <property type="match status" value="1"/>
</dbReference>
<feature type="transmembrane region" description="Helical" evidence="13">
    <location>
        <begin position="168"/>
        <end position="186"/>
    </location>
</feature>
<evidence type="ECO:0000256" key="8">
    <source>
        <dbReference type="ARBA" id="ARBA00022989"/>
    </source>
</evidence>
<dbReference type="InterPro" id="IPR017927">
    <property type="entry name" value="FAD-bd_FR_type"/>
</dbReference>
<dbReference type="SUPFAM" id="SSF63380">
    <property type="entry name" value="Riboflavin synthase domain-like"/>
    <property type="match status" value="1"/>
</dbReference>